<protein>
    <submittedName>
        <fullName evidence="2">Uncharacterized protein</fullName>
    </submittedName>
</protein>
<dbReference type="EMBL" id="CADEAL010004424">
    <property type="protein sequence ID" value="CAB1459275.1"/>
    <property type="molecule type" value="Genomic_DNA"/>
</dbReference>
<evidence type="ECO:0000313" key="3">
    <source>
        <dbReference type="Proteomes" id="UP001153269"/>
    </source>
</evidence>
<dbReference type="Proteomes" id="UP001153269">
    <property type="component" value="Unassembled WGS sequence"/>
</dbReference>
<proteinExistence type="predicted"/>
<accession>A0A9N7W125</accession>
<name>A0A9N7W125_PLEPL</name>
<evidence type="ECO:0000256" key="1">
    <source>
        <dbReference type="SAM" id="MobiDB-lite"/>
    </source>
</evidence>
<organism evidence="2 3">
    <name type="scientific">Pleuronectes platessa</name>
    <name type="common">European plaice</name>
    <dbReference type="NCBI Taxonomy" id="8262"/>
    <lineage>
        <taxon>Eukaryota</taxon>
        <taxon>Metazoa</taxon>
        <taxon>Chordata</taxon>
        <taxon>Craniata</taxon>
        <taxon>Vertebrata</taxon>
        <taxon>Euteleostomi</taxon>
        <taxon>Actinopterygii</taxon>
        <taxon>Neopterygii</taxon>
        <taxon>Teleostei</taxon>
        <taxon>Neoteleostei</taxon>
        <taxon>Acanthomorphata</taxon>
        <taxon>Carangaria</taxon>
        <taxon>Pleuronectiformes</taxon>
        <taxon>Pleuronectoidei</taxon>
        <taxon>Pleuronectidae</taxon>
        <taxon>Pleuronectes</taxon>
    </lineage>
</organism>
<dbReference type="AlphaFoldDB" id="A0A9N7W125"/>
<reference evidence="2" key="1">
    <citation type="submission" date="2020-03" db="EMBL/GenBank/DDBJ databases">
        <authorList>
            <person name="Weist P."/>
        </authorList>
    </citation>
    <scope>NUCLEOTIDE SEQUENCE</scope>
</reference>
<keyword evidence="3" id="KW-1185">Reference proteome</keyword>
<feature type="region of interest" description="Disordered" evidence="1">
    <location>
        <begin position="1"/>
        <end position="29"/>
    </location>
</feature>
<evidence type="ECO:0000313" key="2">
    <source>
        <dbReference type="EMBL" id="CAB1459275.1"/>
    </source>
</evidence>
<comment type="caution">
    <text evidence="2">The sequence shown here is derived from an EMBL/GenBank/DDBJ whole genome shotgun (WGS) entry which is preliminary data.</text>
</comment>
<gene>
    <name evidence="2" type="ORF">PLEPLA_LOCUS47112</name>
</gene>
<sequence>MADAGVCHGEKGGEEEEGEEREEKATTGEAWCSRLQATFKSKRLQGRAGRFKVKRALPEPPVARTCYIIIMRLSVSQASRPVAGGGEVSPGPARRMWHKALEDAAPQATSFWEECYGKQPGERKHIPPERRWLRLGVGPYASASAGEEESLGAPSAVACDSVVSPVIRLVTSAMIPPARQSPITGLRLGATAAGRVDAGGDASETTPTLHVNQNNRQRLSTLFAVLAHHHRAGSMGLGGGRRETDSFHTLIQSLPLPLALLNSSSFSRLHLPVPSAAKKTL</sequence>